<dbReference type="GO" id="GO:0000139">
    <property type="term" value="C:Golgi membrane"/>
    <property type="evidence" value="ECO:0007669"/>
    <property type="project" value="UniProtKB-SubCell"/>
</dbReference>
<evidence type="ECO:0000256" key="5">
    <source>
        <dbReference type="ARBA" id="ARBA00022729"/>
    </source>
</evidence>
<sequence length="89" mass="10306">MKVSLFCGSISLSTSTLRQFCFSQNCPRHLIQLHRLCDHVKLEEKKEDLGEILNGDRLMSGPYALYFLVDKDLEILCRKKLTKDEVAQF</sequence>
<gene>
    <name evidence="10" type="ORF">H5410_014890</name>
</gene>
<dbReference type="OrthoDB" id="1666796at2759"/>
<dbReference type="Pfam" id="PF02990">
    <property type="entry name" value="EMP70"/>
    <property type="match status" value="1"/>
</dbReference>
<evidence type="ECO:0000256" key="4">
    <source>
        <dbReference type="ARBA" id="ARBA00022692"/>
    </source>
</evidence>
<comment type="caution">
    <text evidence="10">The sequence shown here is derived from an EMBL/GenBank/DDBJ whole genome shotgun (WGS) entry which is preliminary data.</text>
</comment>
<reference evidence="10 11" key="1">
    <citation type="submission" date="2020-09" db="EMBL/GenBank/DDBJ databases">
        <title>De no assembly of potato wild relative species, Solanum commersonii.</title>
        <authorList>
            <person name="Cho K."/>
        </authorList>
    </citation>
    <scope>NUCLEOTIDE SEQUENCE [LARGE SCALE GENOMIC DNA]</scope>
    <source>
        <strain evidence="10">LZ3.2</strain>
        <tissue evidence="10">Leaf</tissue>
    </source>
</reference>
<evidence type="ECO:0000256" key="1">
    <source>
        <dbReference type="ARBA" id="ARBA00004337"/>
    </source>
</evidence>
<evidence type="ECO:0000256" key="8">
    <source>
        <dbReference type="ARBA" id="ARBA00023034"/>
    </source>
</evidence>
<dbReference type="EMBL" id="JACXVP010000003">
    <property type="protein sequence ID" value="KAG5615066.1"/>
    <property type="molecule type" value="Genomic_DNA"/>
</dbReference>
<keyword evidence="7" id="KW-1133">Transmembrane helix</keyword>
<proteinExistence type="inferred from homology"/>
<dbReference type="GO" id="GO:0010008">
    <property type="term" value="C:endosome membrane"/>
    <property type="evidence" value="ECO:0007669"/>
    <property type="project" value="UniProtKB-SubCell"/>
</dbReference>
<protein>
    <submittedName>
        <fullName evidence="10">Uncharacterized protein</fullName>
    </submittedName>
</protein>
<keyword evidence="4" id="KW-0812">Transmembrane</keyword>
<comment type="subcellular location">
    <subcellularLocation>
        <location evidence="1">Endosome membrane</location>
        <topology evidence="1">Multi-pass membrane protein</topology>
    </subcellularLocation>
    <subcellularLocation>
        <location evidence="2">Golgi apparatus membrane</location>
        <topology evidence="2">Multi-pass membrane protein</topology>
    </subcellularLocation>
</comment>
<evidence type="ECO:0000256" key="3">
    <source>
        <dbReference type="ARBA" id="ARBA00005227"/>
    </source>
</evidence>
<evidence type="ECO:0000313" key="10">
    <source>
        <dbReference type="EMBL" id="KAG5615066.1"/>
    </source>
</evidence>
<dbReference type="AlphaFoldDB" id="A0A9J5ZSR1"/>
<evidence type="ECO:0000256" key="9">
    <source>
        <dbReference type="ARBA" id="ARBA00023136"/>
    </source>
</evidence>
<accession>A0A9J5ZSR1</accession>
<keyword evidence="6" id="KW-0967">Endosome</keyword>
<comment type="similarity">
    <text evidence="3">Belongs to the nonaspanin (TM9SF) (TC 9.A.2) family.</text>
</comment>
<name>A0A9J5ZSR1_SOLCO</name>
<dbReference type="InterPro" id="IPR004240">
    <property type="entry name" value="EMP70"/>
</dbReference>
<evidence type="ECO:0000256" key="2">
    <source>
        <dbReference type="ARBA" id="ARBA00004653"/>
    </source>
</evidence>
<keyword evidence="9" id="KW-0472">Membrane</keyword>
<keyword evidence="5" id="KW-0732">Signal</keyword>
<keyword evidence="8" id="KW-0333">Golgi apparatus</keyword>
<organism evidence="10 11">
    <name type="scientific">Solanum commersonii</name>
    <name type="common">Commerson's wild potato</name>
    <name type="synonym">Commerson's nightshade</name>
    <dbReference type="NCBI Taxonomy" id="4109"/>
    <lineage>
        <taxon>Eukaryota</taxon>
        <taxon>Viridiplantae</taxon>
        <taxon>Streptophyta</taxon>
        <taxon>Embryophyta</taxon>
        <taxon>Tracheophyta</taxon>
        <taxon>Spermatophyta</taxon>
        <taxon>Magnoliopsida</taxon>
        <taxon>eudicotyledons</taxon>
        <taxon>Gunneridae</taxon>
        <taxon>Pentapetalae</taxon>
        <taxon>asterids</taxon>
        <taxon>lamiids</taxon>
        <taxon>Solanales</taxon>
        <taxon>Solanaceae</taxon>
        <taxon>Solanoideae</taxon>
        <taxon>Solaneae</taxon>
        <taxon>Solanum</taxon>
    </lineage>
</organism>
<evidence type="ECO:0000313" key="11">
    <source>
        <dbReference type="Proteomes" id="UP000824120"/>
    </source>
</evidence>
<evidence type="ECO:0000256" key="6">
    <source>
        <dbReference type="ARBA" id="ARBA00022753"/>
    </source>
</evidence>
<keyword evidence="11" id="KW-1185">Reference proteome</keyword>
<dbReference type="Proteomes" id="UP000824120">
    <property type="component" value="Chromosome 3"/>
</dbReference>
<evidence type="ECO:0000256" key="7">
    <source>
        <dbReference type="ARBA" id="ARBA00022989"/>
    </source>
</evidence>